<keyword evidence="2" id="KW-1185">Reference proteome</keyword>
<dbReference type="EMBL" id="MDZB01000127">
    <property type="protein sequence ID" value="OGX83734.1"/>
    <property type="molecule type" value="Genomic_DNA"/>
</dbReference>
<dbReference type="STRING" id="1908237.BEN47_17170"/>
<evidence type="ECO:0000313" key="1">
    <source>
        <dbReference type="EMBL" id="OGX83734.1"/>
    </source>
</evidence>
<reference evidence="1 2" key="1">
    <citation type="submission" date="2016-08" db="EMBL/GenBank/DDBJ databases">
        <title>Hymenobacter coccineus sp. nov., Hymenobacter lapidarius sp. nov. and Hymenobacter glacialis sp. nov., isolated from Antarctic soil.</title>
        <authorList>
            <person name="Sedlacek I."/>
            <person name="Kralova S."/>
            <person name="Kyrova K."/>
            <person name="Maslanova I."/>
            <person name="Stankova E."/>
            <person name="Vrbovska V."/>
            <person name="Nemec M."/>
            <person name="Bartak M."/>
            <person name="Svec P."/>
            <person name="Busse H.-J."/>
            <person name="Pantucek R."/>
        </authorList>
    </citation>
    <scope>NUCLEOTIDE SEQUENCE [LARGE SCALE GENOMIC DNA]</scope>
    <source>
        <strain evidence="1 2">CCM 8643</strain>
    </source>
</reference>
<comment type="caution">
    <text evidence="1">The sequence shown here is derived from an EMBL/GenBank/DDBJ whole genome shotgun (WGS) entry which is preliminary data.</text>
</comment>
<gene>
    <name evidence="1" type="ORF">BEN47_17170</name>
</gene>
<dbReference type="AlphaFoldDB" id="A0A1G1SYM9"/>
<sequence>MGVQATEQGTFSLTLPTALTTADSVRVSSLGFAPRVMAAPGASPCRLALRPLAVALPEAVVRPPGPVLTLGPTANGGRSGFGGGNLRLVGSKGWQVGRKFEAGSRGIIQGVRFYVKPNHNCGKNSVRAPFRVRLYAADGPAGAPGTDLLTASVLTAASRAGWHEVDLLRYQLPVPTSGFYVVMEWLYMDGAFGCDYTYTVMGEKKKKTGYAYGQSLGGYYNAPPSVTWYLTAGHPWQPFTHRVIPGIADKGEVHNAAIQAIIQPD</sequence>
<proteinExistence type="predicted"/>
<name>A0A1G1SYM9_9BACT</name>
<organism evidence="1 2">
    <name type="scientific">Hymenobacter lapidarius</name>
    <dbReference type="NCBI Taxonomy" id="1908237"/>
    <lineage>
        <taxon>Bacteria</taxon>
        <taxon>Pseudomonadati</taxon>
        <taxon>Bacteroidota</taxon>
        <taxon>Cytophagia</taxon>
        <taxon>Cytophagales</taxon>
        <taxon>Hymenobacteraceae</taxon>
        <taxon>Hymenobacter</taxon>
    </lineage>
</organism>
<accession>A0A1G1SYM9</accession>
<evidence type="ECO:0000313" key="2">
    <source>
        <dbReference type="Proteomes" id="UP000176294"/>
    </source>
</evidence>
<dbReference type="Proteomes" id="UP000176294">
    <property type="component" value="Unassembled WGS sequence"/>
</dbReference>
<protein>
    <submittedName>
        <fullName evidence="1">Uncharacterized protein</fullName>
    </submittedName>
</protein>